<dbReference type="InterPro" id="IPR052552">
    <property type="entry name" value="YeaO-like"/>
</dbReference>
<dbReference type="PANTHER" id="PTHR36849">
    <property type="entry name" value="CYTOPLASMIC PROTEIN-RELATED"/>
    <property type="match status" value="1"/>
</dbReference>
<evidence type="ECO:0000313" key="2">
    <source>
        <dbReference type="Proteomes" id="UP001500728"/>
    </source>
</evidence>
<reference evidence="2" key="1">
    <citation type="journal article" date="2019" name="Int. J. Syst. Evol. Microbiol.">
        <title>The Global Catalogue of Microorganisms (GCM) 10K type strain sequencing project: providing services to taxonomists for standard genome sequencing and annotation.</title>
        <authorList>
            <consortium name="The Broad Institute Genomics Platform"/>
            <consortium name="The Broad Institute Genome Sequencing Center for Infectious Disease"/>
            <person name="Wu L."/>
            <person name="Ma J."/>
        </authorList>
    </citation>
    <scope>NUCLEOTIDE SEQUENCE [LARGE SCALE GENOMIC DNA]</scope>
    <source>
        <strain evidence="2">JCM 9381</strain>
    </source>
</reference>
<dbReference type="PANTHER" id="PTHR36849:SF1">
    <property type="entry name" value="CYTOPLASMIC PROTEIN"/>
    <property type="match status" value="1"/>
</dbReference>
<name>A0ABP6QXY1_9ACTN</name>
<dbReference type="Proteomes" id="UP001500728">
    <property type="component" value="Unassembled WGS sequence"/>
</dbReference>
<comment type="caution">
    <text evidence="1">The sequence shown here is derived from an EMBL/GenBank/DDBJ whole genome shotgun (WGS) entry which is preliminary data.</text>
</comment>
<accession>A0ABP6QXY1</accession>
<dbReference type="EMBL" id="BAAAUW010000015">
    <property type="protein sequence ID" value="GAA3264904.1"/>
    <property type="molecule type" value="Genomic_DNA"/>
</dbReference>
<protein>
    <submittedName>
        <fullName evidence="1">DUF488 family protein</fullName>
    </submittedName>
</protein>
<organism evidence="1 2">
    <name type="scientific">Streptomyces labedae</name>
    <dbReference type="NCBI Taxonomy" id="285569"/>
    <lineage>
        <taxon>Bacteria</taxon>
        <taxon>Bacillati</taxon>
        <taxon>Actinomycetota</taxon>
        <taxon>Actinomycetes</taxon>
        <taxon>Kitasatosporales</taxon>
        <taxon>Streptomycetaceae</taxon>
        <taxon>Streptomyces</taxon>
    </lineage>
</organism>
<dbReference type="Pfam" id="PF22752">
    <property type="entry name" value="DUF488-N3i"/>
    <property type="match status" value="1"/>
</dbReference>
<gene>
    <name evidence="1" type="ORF">GCM10010469_34980</name>
</gene>
<sequence length="143" mass="16445">MQDVASAFPGRTLRRKTVRCMGVGMVMLHAVQVRRAYEKPEESDGVRVLVDRLWPRGLAKEKAALDEWCKQVAPSGDLRTWYNHDPDRFEEFERRYCEELADPDRAEALEHLRGIARTRTLTLITATKHPEISEAEVLARVLS</sequence>
<keyword evidence="2" id="KW-1185">Reference proteome</keyword>
<evidence type="ECO:0000313" key="1">
    <source>
        <dbReference type="EMBL" id="GAA3264904.1"/>
    </source>
</evidence>
<proteinExistence type="predicted"/>